<dbReference type="EMBL" id="CAJOBQ010014752">
    <property type="protein sequence ID" value="CAF4721537.1"/>
    <property type="molecule type" value="Genomic_DNA"/>
</dbReference>
<evidence type="ECO:0000313" key="2">
    <source>
        <dbReference type="EMBL" id="CAF4721537.1"/>
    </source>
</evidence>
<reference evidence="2" key="1">
    <citation type="submission" date="2021-02" db="EMBL/GenBank/DDBJ databases">
        <authorList>
            <person name="Nowell W R."/>
        </authorList>
    </citation>
    <scope>NUCLEOTIDE SEQUENCE</scope>
</reference>
<comment type="caution">
    <text evidence="2">The sequence shown here is derived from an EMBL/GenBank/DDBJ whole genome shotgun (WGS) entry which is preliminary data.</text>
</comment>
<proteinExistence type="predicted"/>
<dbReference type="AlphaFoldDB" id="A0A821JIM7"/>
<accession>A0A821JIM7</accession>
<feature type="region of interest" description="Disordered" evidence="1">
    <location>
        <begin position="1"/>
        <end position="32"/>
    </location>
</feature>
<evidence type="ECO:0000256" key="1">
    <source>
        <dbReference type="SAM" id="MobiDB-lite"/>
    </source>
</evidence>
<sequence>ADPITTVRDKTSVDTPKSQPITPLPVTTSFGGITSQQTLTPINNEKSTSPNHRLHYDRHELLRIRDSSGPFPIPKNLSDLDIVIIRRDDNAAKSNHGGEKQ</sequence>
<feature type="non-terminal residue" evidence="2">
    <location>
        <position position="1"/>
    </location>
</feature>
<protein>
    <submittedName>
        <fullName evidence="2">Uncharacterized protein</fullName>
    </submittedName>
</protein>
<gene>
    <name evidence="2" type="ORF">TSG867_LOCUS34078</name>
</gene>
<feature type="compositionally biased region" description="Polar residues" evidence="1">
    <location>
        <begin position="13"/>
        <end position="32"/>
    </location>
</feature>
<feature type="non-terminal residue" evidence="2">
    <location>
        <position position="101"/>
    </location>
</feature>
<organism evidence="2 3">
    <name type="scientific">Rotaria socialis</name>
    <dbReference type="NCBI Taxonomy" id="392032"/>
    <lineage>
        <taxon>Eukaryota</taxon>
        <taxon>Metazoa</taxon>
        <taxon>Spiralia</taxon>
        <taxon>Gnathifera</taxon>
        <taxon>Rotifera</taxon>
        <taxon>Eurotatoria</taxon>
        <taxon>Bdelloidea</taxon>
        <taxon>Philodinida</taxon>
        <taxon>Philodinidae</taxon>
        <taxon>Rotaria</taxon>
    </lineage>
</organism>
<name>A0A821JIM7_9BILA</name>
<evidence type="ECO:0000313" key="3">
    <source>
        <dbReference type="Proteomes" id="UP000663862"/>
    </source>
</evidence>
<dbReference type="Proteomes" id="UP000663862">
    <property type="component" value="Unassembled WGS sequence"/>
</dbReference>